<protein>
    <submittedName>
        <fullName evidence="1">Uncharacterized protein</fullName>
    </submittedName>
</protein>
<comment type="caution">
    <text evidence="1">The sequence shown here is derived from an EMBL/GenBank/DDBJ whole genome shotgun (WGS) entry which is preliminary data.</text>
</comment>
<dbReference type="AlphaFoldDB" id="A0A1V4K454"/>
<proteinExistence type="predicted"/>
<gene>
    <name evidence="1" type="ORF">AV530_005134</name>
</gene>
<accession>A0A1V4K454</accession>
<sequence>MPAAPNSPLQISPLTQAMSSNSATGQQVMRILPKGLPAVGALGIRYVEPSVSICHVQQLCGHRQLDQLVNVEGYIGFILWALNGSSRDRVSHCFNTQIRASFMCEMLFFYEDSQNICPEQTWRKHLCVVSTRSETSAL</sequence>
<evidence type="ECO:0000313" key="2">
    <source>
        <dbReference type="Proteomes" id="UP000190648"/>
    </source>
</evidence>
<dbReference type="EMBL" id="LSYS01004732">
    <property type="protein sequence ID" value="OPJ79239.1"/>
    <property type="molecule type" value="Genomic_DNA"/>
</dbReference>
<evidence type="ECO:0000313" key="1">
    <source>
        <dbReference type="EMBL" id="OPJ79239.1"/>
    </source>
</evidence>
<organism evidence="1 2">
    <name type="scientific">Patagioenas fasciata monilis</name>
    <dbReference type="NCBI Taxonomy" id="372326"/>
    <lineage>
        <taxon>Eukaryota</taxon>
        <taxon>Metazoa</taxon>
        <taxon>Chordata</taxon>
        <taxon>Craniata</taxon>
        <taxon>Vertebrata</taxon>
        <taxon>Euteleostomi</taxon>
        <taxon>Archelosauria</taxon>
        <taxon>Archosauria</taxon>
        <taxon>Dinosauria</taxon>
        <taxon>Saurischia</taxon>
        <taxon>Theropoda</taxon>
        <taxon>Coelurosauria</taxon>
        <taxon>Aves</taxon>
        <taxon>Neognathae</taxon>
        <taxon>Neoaves</taxon>
        <taxon>Columbimorphae</taxon>
        <taxon>Columbiformes</taxon>
        <taxon>Columbidae</taxon>
        <taxon>Patagioenas</taxon>
    </lineage>
</organism>
<reference evidence="1 2" key="1">
    <citation type="submission" date="2016-02" db="EMBL/GenBank/DDBJ databases">
        <title>Band-tailed pigeon sequencing and assembly.</title>
        <authorList>
            <person name="Soares A.E."/>
            <person name="Novak B.J."/>
            <person name="Rice E.S."/>
            <person name="O'Connell B."/>
            <person name="Chang D."/>
            <person name="Weber S."/>
            <person name="Shapiro B."/>
        </authorList>
    </citation>
    <scope>NUCLEOTIDE SEQUENCE [LARGE SCALE GENOMIC DNA]</scope>
    <source>
        <strain evidence="1">BTP2013</strain>
        <tissue evidence="1">Blood</tissue>
    </source>
</reference>
<name>A0A1V4K454_PATFA</name>
<dbReference type="Proteomes" id="UP000190648">
    <property type="component" value="Unassembled WGS sequence"/>
</dbReference>
<keyword evidence="2" id="KW-1185">Reference proteome</keyword>